<gene>
    <name evidence="2" type="ORF">PHET_09059</name>
</gene>
<feature type="region of interest" description="Disordered" evidence="1">
    <location>
        <begin position="1"/>
        <end position="55"/>
    </location>
</feature>
<proteinExistence type="predicted"/>
<dbReference type="EMBL" id="LUCH01005439">
    <property type="protein sequence ID" value="KAF5398073.1"/>
    <property type="molecule type" value="Genomic_DNA"/>
</dbReference>
<protein>
    <submittedName>
        <fullName evidence="2">Uncharacterized protein</fullName>
    </submittedName>
</protein>
<name>A0A8J4SHH7_9TREM</name>
<feature type="compositionally biased region" description="Polar residues" evidence="1">
    <location>
        <begin position="149"/>
        <end position="164"/>
    </location>
</feature>
<dbReference type="Proteomes" id="UP000748531">
    <property type="component" value="Unassembled WGS sequence"/>
</dbReference>
<reference evidence="2" key="1">
    <citation type="submission" date="2019-05" db="EMBL/GenBank/DDBJ databases">
        <title>Annotation for the trematode Paragonimus heterotremus.</title>
        <authorList>
            <person name="Choi Y.-J."/>
        </authorList>
    </citation>
    <scope>NUCLEOTIDE SEQUENCE</scope>
    <source>
        <strain evidence="2">LC</strain>
    </source>
</reference>
<organism evidence="2 3">
    <name type="scientific">Paragonimus heterotremus</name>
    <dbReference type="NCBI Taxonomy" id="100268"/>
    <lineage>
        <taxon>Eukaryota</taxon>
        <taxon>Metazoa</taxon>
        <taxon>Spiralia</taxon>
        <taxon>Lophotrochozoa</taxon>
        <taxon>Platyhelminthes</taxon>
        <taxon>Trematoda</taxon>
        <taxon>Digenea</taxon>
        <taxon>Plagiorchiida</taxon>
        <taxon>Troglotremata</taxon>
        <taxon>Troglotrematidae</taxon>
        <taxon>Paragonimus</taxon>
    </lineage>
</organism>
<sequence length="170" mass="18390">MTVERTQLPCSLPDTTNPYRVNVGNPTATGGSPDNDDPPNISRAATLSRDTEKENEEEARFYAKLASRTQSQPSYFANRRANQLLIDAAALSSGVNRPINLNSSNVHSASHFGMASSASEPSSLLAHSIMGALPGAFDDVLNNKRQTRLRNSQSSALSKPQYSPSCREPR</sequence>
<feature type="compositionally biased region" description="Polar residues" evidence="1">
    <location>
        <begin position="1"/>
        <end position="32"/>
    </location>
</feature>
<accession>A0A8J4SHH7</accession>
<dbReference type="AlphaFoldDB" id="A0A8J4SHH7"/>
<dbReference type="OrthoDB" id="3176171at2759"/>
<comment type="caution">
    <text evidence="2">The sequence shown here is derived from an EMBL/GenBank/DDBJ whole genome shotgun (WGS) entry which is preliminary data.</text>
</comment>
<feature type="region of interest" description="Disordered" evidence="1">
    <location>
        <begin position="148"/>
        <end position="170"/>
    </location>
</feature>
<keyword evidence="3" id="KW-1185">Reference proteome</keyword>
<evidence type="ECO:0000256" key="1">
    <source>
        <dbReference type="SAM" id="MobiDB-lite"/>
    </source>
</evidence>
<evidence type="ECO:0000313" key="3">
    <source>
        <dbReference type="Proteomes" id="UP000748531"/>
    </source>
</evidence>
<evidence type="ECO:0000313" key="2">
    <source>
        <dbReference type="EMBL" id="KAF5398073.1"/>
    </source>
</evidence>